<evidence type="ECO:0000256" key="7">
    <source>
        <dbReference type="SAM" id="MobiDB-lite"/>
    </source>
</evidence>
<feature type="region of interest" description="Disordered" evidence="7">
    <location>
        <begin position="62"/>
        <end position="85"/>
    </location>
</feature>
<evidence type="ECO:0000256" key="4">
    <source>
        <dbReference type="ARBA" id="ARBA00023125"/>
    </source>
</evidence>
<dbReference type="InterPro" id="IPR047091">
    <property type="entry name" value="EIN3-like_DNA-bd"/>
</dbReference>
<evidence type="ECO:0000259" key="8">
    <source>
        <dbReference type="Pfam" id="PF04873"/>
    </source>
</evidence>
<gene>
    <name evidence="9" type="ORF">SLEP1_g7647</name>
</gene>
<comment type="subcellular location">
    <subcellularLocation>
        <location evidence="1">Nucleus</location>
    </subcellularLocation>
</comment>
<dbReference type="InterPro" id="IPR006957">
    <property type="entry name" value="EIN3"/>
</dbReference>
<feature type="compositionally biased region" description="Basic and acidic residues" evidence="7">
    <location>
        <begin position="361"/>
        <end position="382"/>
    </location>
</feature>
<dbReference type="GO" id="GO:0009873">
    <property type="term" value="P:ethylene-activated signaling pathway"/>
    <property type="evidence" value="ECO:0007669"/>
    <property type="project" value="UniProtKB-KW"/>
</dbReference>
<dbReference type="PANTHER" id="PTHR33305:SF30">
    <property type="entry name" value="ETHYLENE INSENSITIVE 3-LIKE 3 PROTEIN"/>
    <property type="match status" value="1"/>
</dbReference>
<evidence type="ECO:0000256" key="3">
    <source>
        <dbReference type="ARBA" id="ARBA00022745"/>
    </source>
</evidence>
<dbReference type="AlphaFoldDB" id="A0AAV5HZ51"/>
<comment type="caution">
    <text evidence="9">The sequence shown here is derived from an EMBL/GenBank/DDBJ whole genome shotgun (WGS) entry which is preliminary data.</text>
</comment>
<reference evidence="9 10" key="1">
    <citation type="journal article" date="2021" name="Commun. Biol.">
        <title>The genome of Shorea leprosula (Dipterocarpaceae) highlights the ecological relevance of drought in aseasonal tropical rainforests.</title>
        <authorList>
            <person name="Ng K.K.S."/>
            <person name="Kobayashi M.J."/>
            <person name="Fawcett J.A."/>
            <person name="Hatakeyama M."/>
            <person name="Paape T."/>
            <person name="Ng C.H."/>
            <person name="Ang C.C."/>
            <person name="Tnah L.H."/>
            <person name="Lee C.T."/>
            <person name="Nishiyama T."/>
            <person name="Sese J."/>
            <person name="O'Brien M.J."/>
            <person name="Copetti D."/>
            <person name="Mohd Noor M.I."/>
            <person name="Ong R.C."/>
            <person name="Putra M."/>
            <person name="Sireger I.Z."/>
            <person name="Indrioko S."/>
            <person name="Kosugi Y."/>
            <person name="Izuno A."/>
            <person name="Isagi Y."/>
            <person name="Lee S.L."/>
            <person name="Shimizu K.K."/>
        </authorList>
    </citation>
    <scope>NUCLEOTIDE SEQUENCE [LARGE SCALE GENOMIC DNA]</scope>
    <source>
        <strain evidence="9">214</strain>
    </source>
</reference>
<evidence type="ECO:0000256" key="1">
    <source>
        <dbReference type="ARBA" id="ARBA00004123"/>
    </source>
</evidence>
<feature type="compositionally biased region" description="Polar residues" evidence="7">
    <location>
        <begin position="291"/>
        <end position="302"/>
    </location>
</feature>
<dbReference type="GO" id="GO:0005634">
    <property type="term" value="C:nucleus"/>
    <property type="evidence" value="ECO:0007669"/>
    <property type="project" value="UniProtKB-SubCell"/>
</dbReference>
<feature type="coiled-coil region" evidence="6">
    <location>
        <begin position="25"/>
        <end position="59"/>
    </location>
</feature>
<dbReference type="Gene3D" id="1.10.3180.10">
    <property type="entry name" value="DNA-binding domain of EIN3-like"/>
    <property type="match status" value="2"/>
</dbReference>
<dbReference type="FunFam" id="1.10.3180.10:FF:000002">
    <property type="entry name" value="Ethylene insensitive 3-like 1"/>
    <property type="match status" value="1"/>
</dbReference>
<dbReference type="SUPFAM" id="SSF116768">
    <property type="entry name" value="DNA-binding domain of EIN3-like"/>
    <property type="match status" value="1"/>
</dbReference>
<name>A0AAV5HZ51_9ROSI</name>
<feature type="compositionally biased region" description="Polar residues" evidence="7">
    <location>
        <begin position="389"/>
        <end position="406"/>
    </location>
</feature>
<dbReference type="GO" id="GO:0003700">
    <property type="term" value="F:DNA-binding transcription factor activity"/>
    <property type="evidence" value="ECO:0007669"/>
    <property type="project" value="InterPro"/>
</dbReference>
<evidence type="ECO:0000313" key="10">
    <source>
        <dbReference type="Proteomes" id="UP001054252"/>
    </source>
</evidence>
<organism evidence="9 10">
    <name type="scientific">Rubroshorea leprosula</name>
    <dbReference type="NCBI Taxonomy" id="152421"/>
    <lineage>
        <taxon>Eukaryota</taxon>
        <taxon>Viridiplantae</taxon>
        <taxon>Streptophyta</taxon>
        <taxon>Embryophyta</taxon>
        <taxon>Tracheophyta</taxon>
        <taxon>Spermatophyta</taxon>
        <taxon>Magnoliopsida</taxon>
        <taxon>eudicotyledons</taxon>
        <taxon>Gunneridae</taxon>
        <taxon>Pentapetalae</taxon>
        <taxon>rosids</taxon>
        <taxon>malvids</taxon>
        <taxon>Malvales</taxon>
        <taxon>Dipterocarpaceae</taxon>
        <taxon>Rubroshorea</taxon>
    </lineage>
</organism>
<dbReference type="Pfam" id="PF04873">
    <property type="entry name" value="EIN3_DNA-bd"/>
    <property type="match status" value="1"/>
</dbReference>
<keyword evidence="5" id="KW-0539">Nucleus</keyword>
<accession>A0AAV5HZ51</accession>
<dbReference type="EMBL" id="BPVZ01000007">
    <property type="protein sequence ID" value="GKU94117.1"/>
    <property type="molecule type" value="Genomic_DNA"/>
</dbReference>
<comment type="similarity">
    <text evidence="2">Belongs to the EIN3 family.</text>
</comment>
<feature type="compositionally biased region" description="Polar residues" evidence="7">
    <location>
        <begin position="334"/>
        <end position="346"/>
    </location>
</feature>
<dbReference type="FunFam" id="1.10.3180.10:FF:000001">
    <property type="entry name" value="Ethylene insensitive 3-like 1"/>
    <property type="match status" value="1"/>
</dbReference>
<feature type="domain" description="Ethylene insensitive 3-like DNA-binding" evidence="8">
    <location>
        <begin position="40"/>
        <end position="287"/>
    </location>
</feature>
<dbReference type="InterPro" id="IPR023278">
    <property type="entry name" value="Ethylene_insens-like_DNA-bd"/>
</dbReference>
<feature type="region of interest" description="Disordered" evidence="7">
    <location>
        <begin position="291"/>
        <end position="406"/>
    </location>
</feature>
<evidence type="ECO:0000256" key="6">
    <source>
        <dbReference type="SAM" id="Coils"/>
    </source>
</evidence>
<evidence type="ECO:0000313" key="9">
    <source>
        <dbReference type="EMBL" id="GKU94117.1"/>
    </source>
</evidence>
<dbReference type="PANTHER" id="PTHR33305">
    <property type="entry name" value="ETHYLENE INSENSITIVE 3-LIKE 2 PROTEIN"/>
    <property type="match status" value="1"/>
</dbReference>
<proteinExistence type="inferred from homology"/>
<keyword evidence="4" id="KW-0238">DNA-binding</keyword>
<keyword evidence="3" id="KW-0936">Ethylene signaling pathway</keyword>
<sequence>MGGGDFDEIGADISSDNEVDDIRCENIAEKDVSDEEIEAEELERRMWKDRIKLKRIKERQKLAAQQAAEKQKPKQASDQARRKKMSRAQDGILKYMLKLMEVCKARGFVYGIIPEKGKPVGGSSDNIRAWWKEKVKFDKNGPAAIAKYEAECLAMSEADNKKNGNSQSVLQDLQDATLGSLLSSLMQHCDPPQRKYPLEKGAPPPWWPTGNEEWWVPLGLAHGQSPPYKKPHDLKKVWKVGVLTAVIKHMSPDIAKIRRHIRQSKCLQDKMTAKESAIWLGVLSREEALIQQPSSDNGTSGITEIPPGKHSEKRQPALSSDSDYDVEGLDGAGSVSSKDGRGNQSLDVEPLAHVQNGAPKSVREKEQVEEQPKKRRRSDSNRVKKQRGASHNENLPILSRNSVPDINQSDIPLIECQMNGTQEENDASTALMPVEKGPEVQSHLSASEYNHYPPIPSANVISTQNMYVEERPMLYTSVQRAEQHHEAAYDFYNQSVEYGPGHHGHHTQMEINVPQINAGEDEVHVPTLGRNENDIIGGETDHFVKDMFHAEEDRAVDNPFGLPTNSLSFYGGFSSSPFNIGLEGTIDDFLLDESIIEYFGA</sequence>
<evidence type="ECO:0000256" key="5">
    <source>
        <dbReference type="ARBA" id="ARBA00023242"/>
    </source>
</evidence>
<dbReference type="Proteomes" id="UP001054252">
    <property type="component" value="Unassembled WGS sequence"/>
</dbReference>
<evidence type="ECO:0000256" key="2">
    <source>
        <dbReference type="ARBA" id="ARBA00009416"/>
    </source>
</evidence>
<keyword evidence="10" id="KW-1185">Reference proteome</keyword>
<protein>
    <recommendedName>
        <fullName evidence="8">Ethylene insensitive 3-like DNA-binding domain-containing protein</fullName>
    </recommendedName>
</protein>
<keyword evidence="6" id="KW-0175">Coiled coil</keyword>
<dbReference type="GO" id="GO:0000976">
    <property type="term" value="F:transcription cis-regulatory region binding"/>
    <property type="evidence" value="ECO:0007669"/>
    <property type="project" value="UniProtKB-ARBA"/>
</dbReference>